<proteinExistence type="predicted"/>
<evidence type="ECO:0000313" key="2">
    <source>
        <dbReference type="Proteomes" id="UP000789405"/>
    </source>
</evidence>
<dbReference type="AlphaFoldDB" id="A0A9N9IZC4"/>
<comment type="caution">
    <text evidence="1">The sequence shown here is derived from an EMBL/GenBank/DDBJ whole genome shotgun (WGS) entry which is preliminary data.</text>
</comment>
<keyword evidence="2" id="KW-1185">Reference proteome</keyword>
<reference evidence="1" key="1">
    <citation type="submission" date="2021-06" db="EMBL/GenBank/DDBJ databases">
        <authorList>
            <person name="Kallberg Y."/>
            <person name="Tangrot J."/>
            <person name="Rosling A."/>
        </authorList>
    </citation>
    <scope>NUCLEOTIDE SEQUENCE</scope>
    <source>
        <strain evidence="1">MA453B</strain>
    </source>
</reference>
<feature type="non-terminal residue" evidence="1">
    <location>
        <position position="42"/>
    </location>
</feature>
<protein>
    <submittedName>
        <fullName evidence="1">771_t:CDS:1</fullName>
    </submittedName>
</protein>
<gene>
    <name evidence="1" type="ORF">DERYTH_LOCUS17057</name>
</gene>
<organism evidence="1 2">
    <name type="scientific">Dentiscutata erythropus</name>
    <dbReference type="NCBI Taxonomy" id="1348616"/>
    <lineage>
        <taxon>Eukaryota</taxon>
        <taxon>Fungi</taxon>
        <taxon>Fungi incertae sedis</taxon>
        <taxon>Mucoromycota</taxon>
        <taxon>Glomeromycotina</taxon>
        <taxon>Glomeromycetes</taxon>
        <taxon>Diversisporales</taxon>
        <taxon>Gigasporaceae</taxon>
        <taxon>Dentiscutata</taxon>
    </lineage>
</organism>
<sequence>MASSFDGSSLDQLAEQKLHFAEKCLRELVFLHSKKSQTGLKV</sequence>
<evidence type="ECO:0000313" key="1">
    <source>
        <dbReference type="EMBL" id="CAG8752791.1"/>
    </source>
</evidence>
<dbReference type="Proteomes" id="UP000789405">
    <property type="component" value="Unassembled WGS sequence"/>
</dbReference>
<name>A0A9N9IZC4_9GLOM</name>
<accession>A0A9N9IZC4</accession>
<dbReference type="EMBL" id="CAJVPY010015620">
    <property type="protein sequence ID" value="CAG8752791.1"/>
    <property type="molecule type" value="Genomic_DNA"/>
</dbReference>